<sequence length="68" mass="7855">MEFQVDNIKLIHAGKIDEMLSLIHKRPTIFLTSKSISSFQNFLNGYLIWAFDNDEIYNPSEPGFGSFK</sequence>
<protein>
    <submittedName>
        <fullName evidence="1">Uncharacterized protein</fullName>
    </submittedName>
</protein>
<evidence type="ECO:0000313" key="1">
    <source>
        <dbReference type="EMBL" id="QHT65819.1"/>
    </source>
</evidence>
<evidence type="ECO:0000313" key="2">
    <source>
        <dbReference type="Proteomes" id="UP000480178"/>
    </source>
</evidence>
<proteinExistence type="predicted"/>
<gene>
    <name evidence="1" type="ORF">GXP67_03625</name>
</gene>
<dbReference type="Proteomes" id="UP000480178">
    <property type="component" value="Chromosome"/>
</dbReference>
<dbReference type="EMBL" id="CP048222">
    <property type="protein sequence ID" value="QHT65819.1"/>
    <property type="molecule type" value="Genomic_DNA"/>
</dbReference>
<keyword evidence="2" id="KW-1185">Reference proteome</keyword>
<dbReference type="AlphaFoldDB" id="A0A6C0GCW0"/>
<organism evidence="1 2">
    <name type="scientific">Rhodocytophaga rosea</name>
    <dbReference type="NCBI Taxonomy" id="2704465"/>
    <lineage>
        <taxon>Bacteria</taxon>
        <taxon>Pseudomonadati</taxon>
        <taxon>Bacteroidota</taxon>
        <taxon>Cytophagia</taxon>
        <taxon>Cytophagales</taxon>
        <taxon>Rhodocytophagaceae</taxon>
        <taxon>Rhodocytophaga</taxon>
    </lineage>
</organism>
<reference evidence="1 2" key="1">
    <citation type="submission" date="2020-01" db="EMBL/GenBank/DDBJ databases">
        <authorList>
            <person name="Kim M.K."/>
        </authorList>
    </citation>
    <scope>NUCLEOTIDE SEQUENCE [LARGE SCALE GENOMIC DNA]</scope>
    <source>
        <strain evidence="1 2">172606-1</strain>
    </source>
</reference>
<name>A0A6C0GCW0_9BACT</name>
<dbReference type="RefSeq" id="WP_162441897.1">
    <property type="nucleotide sequence ID" value="NZ_CP048222.1"/>
</dbReference>
<accession>A0A6C0GCW0</accession>
<dbReference type="KEGG" id="rhoz:GXP67_03625"/>